<feature type="transmembrane region" description="Helical" evidence="1">
    <location>
        <begin position="30"/>
        <end position="50"/>
    </location>
</feature>
<sequence length="97" mass="11052">MVTGYHCPGCGSQRAVYQLLHGHILAAFRLNPLMVLTLPLLVYGLGLTLYNYIFSTSHRISLFYNNAFIFGYFAIAILYWVLRNIPYAPFTFLAPTE</sequence>
<keyword evidence="1" id="KW-0472">Membrane</keyword>
<evidence type="ECO:0000313" key="3">
    <source>
        <dbReference type="Proteomes" id="UP000077013"/>
    </source>
</evidence>
<evidence type="ECO:0000313" key="2">
    <source>
        <dbReference type="EMBL" id="OAB80111.1"/>
    </source>
</evidence>
<accession>A0A167IXH3</accession>
<dbReference type="Proteomes" id="UP000077013">
    <property type="component" value="Unassembled WGS sequence"/>
</dbReference>
<keyword evidence="3" id="KW-1185">Reference proteome</keyword>
<feature type="transmembrane region" description="Helical" evidence="1">
    <location>
        <begin position="62"/>
        <end position="82"/>
    </location>
</feature>
<organism evidence="2 3">
    <name type="scientific">Cochleicola gelatinilyticus</name>
    <dbReference type="NCBI Taxonomy" id="1763537"/>
    <lineage>
        <taxon>Bacteria</taxon>
        <taxon>Pseudomonadati</taxon>
        <taxon>Bacteroidota</taxon>
        <taxon>Flavobacteriia</taxon>
        <taxon>Flavobacteriales</taxon>
        <taxon>Flavobacteriaceae</taxon>
        <taxon>Cochleicola</taxon>
    </lineage>
</organism>
<evidence type="ECO:0008006" key="4">
    <source>
        <dbReference type="Google" id="ProtNLM"/>
    </source>
</evidence>
<comment type="caution">
    <text evidence="2">The sequence shown here is derived from an EMBL/GenBank/DDBJ whole genome shotgun (WGS) entry which is preliminary data.</text>
</comment>
<dbReference type="AlphaFoldDB" id="A0A167IXH3"/>
<gene>
    <name evidence="2" type="ORF">ULVI_05060</name>
</gene>
<dbReference type="EMBL" id="LRXL01000026">
    <property type="protein sequence ID" value="OAB80111.1"/>
    <property type="molecule type" value="Genomic_DNA"/>
</dbReference>
<protein>
    <recommendedName>
        <fullName evidence="4">DUF2752 domain-containing protein</fullName>
    </recommendedName>
</protein>
<keyword evidence="1" id="KW-0812">Transmembrane</keyword>
<name>A0A167IXH3_9FLAO</name>
<evidence type="ECO:0000256" key="1">
    <source>
        <dbReference type="SAM" id="Phobius"/>
    </source>
</evidence>
<reference evidence="2 3" key="1">
    <citation type="submission" date="2016-02" db="EMBL/GenBank/DDBJ databases">
        <title>Ulvibacter sp. LPB0005, isolated from Thais luteostoma.</title>
        <authorList>
            <person name="Shin S.-K."/>
            <person name="Yi H."/>
        </authorList>
    </citation>
    <scope>NUCLEOTIDE SEQUENCE [LARGE SCALE GENOMIC DNA]</scope>
    <source>
        <strain evidence="2 3">LPB0005</strain>
    </source>
</reference>
<dbReference type="InterPro" id="IPR021215">
    <property type="entry name" value="DUF2752"/>
</dbReference>
<dbReference type="STRING" id="1763537.ULVI_05060"/>
<keyword evidence="1" id="KW-1133">Transmembrane helix</keyword>
<dbReference type="Pfam" id="PF10825">
    <property type="entry name" value="DUF2752"/>
    <property type="match status" value="1"/>
</dbReference>
<proteinExistence type="predicted"/>